<protein>
    <submittedName>
        <fullName evidence="3">Transcriptional regulator, PadR family</fullName>
    </submittedName>
</protein>
<feature type="domain" description="Transcription regulator PadR N-terminal" evidence="1">
    <location>
        <begin position="39"/>
        <end position="111"/>
    </location>
</feature>
<dbReference type="InterPro" id="IPR005149">
    <property type="entry name" value="Tscrpt_reg_PadR_N"/>
</dbReference>
<gene>
    <name evidence="3" type="ORF">SAMN05192543_11257</name>
</gene>
<dbReference type="PANTHER" id="PTHR43252">
    <property type="entry name" value="TRANSCRIPTIONAL REGULATOR YQJI"/>
    <property type="match status" value="1"/>
</dbReference>
<evidence type="ECO:0000313" key="4">
    <source>
        <dbReference type="Proteomes" id="UP000199548"/>
    </source>
</evidence>
<dbReference type="STRING" id="420953.SAMN05192543_11257"/>
<name>A0A1I3US07_9BURK</name>
<proteinExistence type="predicted"/>
<keyword evidence="4" id="KW-1185">Reference proteome</keyword>
<dbReference type="InterPro" id="IPR018309">
    <property type="entry name" value="Tscrpt_reg_PadR_C"/>
</dbReference>
<dbReference type="AlphaFoldDB" id="A0A1I3US07"/>
<evidence type="ECO:0000259" key="2">
    <source>
        <dbReference type="Pfam" id="PF10400"/>
    </source>
</evidence>
<dbReference type="SUPFAM" id="SSF46785">
    <property type="entry name" value="Winged helix' DNA-binding domain"/>
    <property type="match status" value="1"/>
</dbReference>
<evidence type="ECO:0000313" key="3">
    <source>
        <dbReference type="EMBL" id="SFJ85695.1"/>
    </source>
</evidence>
<dbReference type="Proteomes" id="UP000199548">
    <property type="component" value="Unassembled WGS sequence"/>
</dbReference>
<reference evidence="3 4" key="1">
    <citation type="submission" date="2016-10" db="EMBL/GenBank/DDBJ databases">
        <authorList>
            <person name="de Groot N.N."/>
        </authorList>
    </citation>
    <scope>NUCLEOTIDE SEQUENCE [LARGE SCALE GENOMIC DNA]</scope>
    <source>
        <strain evidence="3 4">LMG 23650</strain>
    </source>
</reference>
<dbReference type="Gene3D" id="1.10.10.10">
    <property type="entry name" value="Winged helix-like DNA-binding domain superfamily/Winged helix DNA-binding domain"/>
    <property type="match status" value="1"/>
</dbReference>
<dbReference type="Gene3D" id="6.10.140.190">
    <property type="match status" value="1"/>
</dbReference>
<feature type="domain" description="Transcription regulator PadR C-terminal" evidence="2">
    <location>
        <begin position="123"/>
        <end position="205"/>
    </location>
</feature>
<dbReference type="InterPro" id="IPR036390">
    <property type="entry name" value="WH_DNA-bd_sf"/>
</dbReference>
<evidence type="ECO:0000259" key="1">
    <source>
        <dbReference type="Pfam" id="PF03551"/>
    </source>
</evidence>
<dbReference type="PANTHER" id="PTHR43252:SF4">
    <property type="entry name" value="TRANSCRIPTIONAL REGULATORY PROTEIN"/>
    <property type="match status" value="1"/>
</dbReference>
<dbReference type="Pfam" id="PF03551">
    <property type="entry name" value="PadR"/>
    <property type="match status" value="1"/>
</dbReference>
<sequence length="211" mass="24179">MQLVALNFPETILCPQYGKMRVFPWPLLIRSDMSLPHALLTSLAERSGSGSELADRFDRSIGYFWQATHQQIYRELGRLEDAGWIESLPAESGRGRKRAYRILPAGKKELRRWIAESDDPTPLRDELMVRLRAEAVVGPVGLEAEIERRLALHQEKLDVYREIEARDFPENPTSRSARLQHLVLKAGIAQEQFWVDFSREAIDILGESKPS</sequence>
<accession>A0A1I3US07</accession>
<dbReference type="EMBL" id="FOQU01000012">
    <property type="protein sequence ID" value="SFJ85695.1"/>
    <property type="molecule type" value="Genomic_DNA"/>
</dbReference>
<dbReference type="InterPro" id="IPR036388">
    <property type="entry name" value="WH-like_DNA-bd_sf"/>
</dbReference>
<dbReference type="Pfam" id="PF10400">
    <property type="entry name" value="Vir_act_alpha_C"/>
    <property type="match status" value="1"/>
</dbReference>
<organism evidence="3 4">
    <name type="scientific">Paraburkholderia megapolitana</name>
    <dbReference type="NCBI Taxonomy" id="420953"/>
    <lineage>
        <taxon>Bacteria</taxon>
        <taxon>Pseudomonadati</taxon>
        <taxon>Pseudomonadota</taxon>
        <taxon>Betaproteobacteria</taxon>
        <taxon>Burkholderiales</taxon>
        <taxon>Burkholderiaceae</taxon>
        <taxon>Paraburkholderia</taxon>
    </lineage>
</organism>